<protein>
    <submittedName>
        <fullName evidence="2">Uncharacterized protein</fullName>
    </submittedName>
</protein>
<dbReference type="AlphaFoldDB" id="A0A0S4X702"/>
<accession>A0A0S4X702</accession>
<reference evidence="2" key="1">
    <citation type="submission" date="2015-10" db="EMBL/GenBank/DDBJ databases">
        <authorList>
            <person name="Gilbert D.G."/>
        </authorList>
    </citation>
    <scope>NUCLEOTIDE SEQUENCE</scope>
    <source>
        <strain evidence="2">Phyl III-seqv23</strain>
    </source>
</reference>
<dbReference type="EMBL" id="LN899822">
    <property type="protein sequence ID" value="CUV59691.1"/>
    <property type="molecule type" value="Genomic_DNA"/>
</dbReference>
<organism evidence="2">
    <name type="scientific">Ralstonia solanacearum</name>
    <name type="common">Pseudomonas solanacearum</name>
    <dbReference type="NCBI Taxonomy" id="305"/>
    <lineage>
        <taxon>Bacteria</taxon>
        <taxon>Pseudomonadati</taxon>
        <taxon>Pseudomonadota</taxon>
        <taxon>Betaproteobacteria</taxon>
        <taxon>Burkholderiales</taxon>
        <taxon>Burkholderiaceae</taxon>
        <taxon>Ralstonia</taxon>
        <taxon>Ralstonia solanacearum species complex</taxon>
    </lineage>
</organism>
<proteinExistence type="predicted"/>
<dbReference type="EMBL" id="LN899820">
    <property type="protein sequence ID" value="CUV58076.1"/>
    <property type="molecule type" value="Genomic_DNA"/>
</dbReference>
<sequence>MRVDAIAAALPPADAGLRRILRALVAFDAVNRQA</sequence>
<name>A0A0S4X702_RALSL</name>
<evidence type="ECO:0000313" key="1">
    <source>
        <dbReference type="EMBL" id="CUV58076.1"/>
    </source>
</evidence>
<evidence type="ECO:0000313" key="2">
    <source>
        <dbReference type="EMBL" id="CUV59691.1"/>
    </source>
</evidence>
<gene>
    <name evidence="2" type="ORF">RD1301_v1_510008</name>
    <name evidence="1" type="ORF">RUN215_v1_1730007</name>
</gene>